<feature type="compositionally biased region" description="Low complexity" evidence="8">
    <location>
        <begin position="1"/>
        <end position="12"/>
    </location>
</feature>
<evidence type="ECO:0000256" key="2">
    <source>
        <dbReference type="ARBA" id="ARBA00013806"/>
    </source>
</evidence>
<dbReference type="InterPro" id="IPR007240">
    <property type="entry name" value="Atg17"/>
</dbReference>
<feature type="compositionally biased region" description="Acidic residues" evidence="8">
    <location>
        <begin position="22"/>
        <end position="33"/>
    </location>
</feature>
<evidence type="ECO:0000256" key="8">
    <source>
        <dbReference type="SAM" id="MobiDB-lite"/>
    </source>
</evidence>
<feature type="region of interest" description="Disordered" evidence="8">
    <location>
        <begin position="476"/>
        <end position="515"/>
    </location>
</feature>
<gene>
    <name evidence="10" type="ORF">B0T14DRAFT_475582</name>
</gene>
<evidence type="ECO:0000256" key="4">
    <source>
        <dbReference type="ARBA" id="ARBA00023006"/>
    </source>
</evidence>
<keyword evidence="3 6" id="KW-0963">Cytoplasm</keyword>
<keyword evidence="7" id="KW-0175">Coiled coil</keyword>
<evidence type="ECO:0000256" key="3">
    <source>
        <dbReference type="ARBA" id="ARBA00022490"/>
    </source>
</evidence>
<evidence type="ECO:0000256" key="1">
    <source>
        <dbReference type="ARBA" id="ARBA00006259"/>
    </source>
</evidence>
<dbReference type="EMBL" id="JAULSU010000003">
    <property type="protein sequence ID" value="KAK0622553.1"/>
    <property type="molecule type" value="Genomic_DNA"/>
</dbReference>
<evidence type="ECO:0000313" key="11">
    <source>
        <dbReference type="Proteomes" id="UP001175000"/>
    </source>
</evidence>
<evidence type="ECO:0000256" key="5">
    <source>
        <dbReference type="ARBA" id="ARBA00023136"/>
    </source>
</evidence>
<name>A0AA40C333_9PEZI</name>
<evidence type="ECO:0000256" key="6">
    <source>
        <dbReference type="RuleBase" id="RU368080"/>
    </source>
</evidence>
<sequence length="515" mass="57511">MMSPTSASSSESRSYHDQSPEQNDDDPSSTEFNADDVPVEVLVKHLLAAKQSLSSMTLVLRAHDLATHAREMHEEAIILSAQTSFLRQGISDQVRILRQVRRGMTRAYEGGRRDFKNLLRTLDAANTRLEQAIDMLRETIVDPVFRPLGEEQKRLMDFVDEKKVDTMRDTVKESIKELQAAQTSFDGDLLRFDTDLRTLNKAMASAASPASPDSSGAYQPMPHLLASLTAHSHDMAQHLASLTRHFDMCVKAVRATEGGAALALRKAAEVTDAGDPVSISGVIADQDTHAAAEIESMDPQERAEVVQVVVQDAPEVDEVVAEIQAVLQQMEADFGALKEQTDQMRAAYVSTIAAFYVLEEIGSRLQSYVQAEAEFAQRWEDERDIVLGKLDEMDELKRFYDGYYGAYDSLLLEVERRRSVQDKITATWRKAKEAVNKLVEADRKEREHFRQEIGEFLPTDLWAGMTGPTQRWEVVPVDGDDGVGNSVEGSKTREASTPTLKNARPAEGKRRKTIR</sequence>
<dbReference type="GO" id="GO:0000422">
    <property type="term" value="P:autophagy of mitochondrion"/>
    <property type="evidence" value="ECO:0007669"/>
    <property type="project" value="TreeGrafter"/>
</dbReference>
<organism evidence="10 11">
    <name type="scientific">Immersiella caudata</name>
    <dbReference type="NCBI Taxonomy" id="314043"/>
    <lineage>
        <taxon>Eukaryota</taxon>
        <taxon>Fungi</taxon>
        <taxon>Dikarya</taxon>
        <taxon>Ascomycota</taxon>
        <taxon>Pezizomycotina</taxon>
        <taxon>Sordariomycetes</taxon>
        <taxon>Sordariomycetidae</taxon>
        <taxon>Sordariales</taxon>
        <taxon>Lasiosphaeriaceae</taxon>
        <taxon>Immersiella</taxon>
    </lineage>
</organism>
<keyword evidence="11" id="KW-1185">Reference proteome</keyword>
<keyword evidence="5" id="KW-0472">Membrane</keyword>
<comment type="caution">
    <text evidence="10">The sequence shown here is derived from an EMBL/GenBank/DDBJ whole genome shotgun (WGS) entry which is preliminary data.</text>
</comment>
<dbReference type="GO" id="GO:0000045">
    <property type="term" value="P:autophagosome assembly"/>
    <property type="evidence" value="ECO:0007669"/>
    <property type="project" value="TreeGrafter"/>
</dbReference>
<protein>
    <recommendedName>
        <fullName evidence="2 6">Autophagy-related protein 17</fullName>
    </recommendedName>
</protein>
<dbReference type="AlphaFoldDB" id="A0AA40C333"/>
<accession>A0AA40C333</accession>
<evidence type="ECO:0000313" key="10">
    <source>
        <dbReference type="EMBL" id="KAK0622553.1"/>
    </source>
</evidence>
<dbReference type="GO" id="GO:0034045">
    <property type="term" value="C:phagophore assembly site membrane"/>
    <property type="evidence" value="ECO:0007669"/>
    <property type="project" value="UniProtKB-SubCell"/>
</dbReference>
<dbReference type="GO" id="GO:0034727">
    <property type="term" value="P:piecemeal microautophagy of the nucleus"/>
    <property type="evidence" value="ECO:0007669"/>
    <property type="project" value="TreeGrafter"/>
</dbReference>
<dbReference type="PANTHER" id="PTHR28005:SF1">
    <property type="entry name" value="AUTOPHAGY-RELATED PROTEIN 17"/>
    <property type="match status" value="1"/>
</dbReference>
<comment type="similarity">
    <text evidence="1 6">Belongs to the ATG17 family.</text>
</comment>
<dbReference type="GO" id="GO:0030295">
    <property type="term" value="F:protein kinase activator activity"/>
    <property type="evidence" value="ECO:0007669"/>
    <property type="project" value="TreeGrafter"/>
</dbReference>
<feature type="region of interest" description="Disordered" evidence="8">
    <location>
        <begin position="1"/>
        <end position="33"/>
    </location>
</feature>
<dbReference type="InterPro" id="IPR045326">
    <property type="entry name" value="ATG17-like_dom"/>
</dbReference>
<evidence type="ECO:0000259" key="9">
    <source>
        <dbReference type="Pfam" id="PF04108"/>
    </source>
</evidence>
<keyword evidence="4 6" id="KW-0072">Autophagy</keyword>
<dbReference type="PANTHER" id="PTHR28005">
    <property type="entry name" value="AUTOPHAGY-RELATED PROTEIN 17"/>
    <property type="match status" value="1"/>
</dbReference>
<dbReference type="Pfam" id="PF04108">
    <property type="entry name" value="ATG17_like"/>
    <property type="match status" value="1"/>
</dbReference>
<dbReference type="GO" id="GO:0060090">
    <property type="term" value="F:molecular adaptor activity"/>
    <property type="evidence" value="ECO:0007669"/>
    <property type="project" value="TreeGrafter"/>
</dbReference>
<dbReference type="GO" id="GO:1990316">
    <property type="term" value="C:Atg1/ULK1 kinase complex"/>
    <property type="evidence" value="ECO:0007669"/>
    <property type="project" value="TreeGrafter"/>
</dbReference>
<feature type="domain" description="Autophagy protein ATG17-like" evidence="9">
    <location>
        <begin position="52"/>
        <end position="457"/>
    </location>
</feature>
<feature type="coiled-coil region" evidence="7">
    <location>
        <begin position="320"/>
        <end position="347"/>
    </location>
</feature>
<evidence type="ECO:0000256" key="7">
    <source>
        <dbReference type="SAM" id="Coils"/>
    </source>
</evidence>
<proteinExistence type="inferred from homology"/>
<comment type="subcellular location">
    <subcellularLocation>
        <location evidence="6">Cytoplasm</location>
    </subcellularLocation>
    <subcellularLocation>
        <location evidence="6">Preautophagosomal structure membrane</location>
        <topology evidence="6">Peripheral membrane protein</topology>
    </subcellularLocation>
</comment>
<dbReference type="Proteomes" id="UP001175000">
    <property type="component" value="Unassembled WGS sequence"/>
</dbReference>
<reference evidence="10" key="1">
    <citation type="submission" date="2023-06" db="EMBL/GenBank/DDBJ databases">
        <title>Genome-scale phylogeny and comparative genomics of the fungal order Sordariales.</title>
        <authorList>
            <consortium name="Lawrence Berkeley National Laboratory"/>
            <person name="Hensen N."/>
            <person name="Bonometti L."/>
            <person name="Westerberg I."/>
            <person name="Brannstrom I.O."/>
            <person name="Guillou S."/>
            <person name="Cros-Aarteil S."/>
            <person name="Calhoun S."/>
            <person name="Haridas S."/>
            <person name="Kuo A."/>
            <person name="Mondo S."/>
            <person name="Pangilinan J."/>
            <person name="Riley R."/>
            <person name="Labutti K."/>
            <person name="Andreopoulos B."/>
            <person name="Lipzen A."/>
            <person name="Chen C."/>
            <person name="Yanf M."/>
            <person name="Daum C."/>
            <person name="Ng V."/>
            <person name="Clum A."/>
            <person name="Steindorff A."/>
            <person name="Ohm R."/>
            <person name="Martin F."/>
            <person name="Silar P."/>
            <person name="Natvig D."/>
            <person name="Lalanne C."/>
            <person name="Gautier V."/>
            <person name="Ament-Velasquez S.L."/>
            <person name="Kruys A."/>
            <person name="Hutchinson M.I."/>
            <person name="Powell A.J."/>
            <person name="Barry K."/>
            <person name="Miller A.N."/>
            <person name="Grigoriev I.V."/>
            <person name="Debuchy R."/>
            <person name="Gladieux P."/>
            <person name="Thoren M.H."/>
            <person name="Johannesson H."/>
        </authorList>
    </citation>
    <scope>NUCLEOTIDE SEQUENCE</scope>
    <source>
        <strain evidence="10">CBS 606.72</strain>
    </source>
</reference>
<comment type="function">
    <text evidence="6">Autophagy-specific protein that functions in response to autophagy-inducing signals as a scaffold to recruit other ATG proteins to organize preautophagosomal structure (PAS) formation. Modulates the timing and magnitude of the autophagy response, such as the size of the sequestering vesicles. Plays particularly a role in pexophagy and nucleophagy.</text>
</comment>